<dbReference type="GeneID" id="7272147"/>
<dbReference type="RefSeq" id="WP_012618236.1">
    <property type="nucleotide sequence ID" value="NC_011832.1"/>
</dbReference>
<protein>
    <submittedName>
        <fullName evidence="1">CRISPR-associated protein, Cse4 family</fullName>
    </submittedName>
</protein>
<evidence type="ECO:0000313" key="2">
    <source>
        <dbReference type="Proteomes" id="UP000002457"/>
    </source>
</evidence>
<accession>B8GIV4</accession>
<dbReference type="EMBL" id="CP001338">
    <property type="protein sequence ID" value="ACL16917.1"/>
    <property type="molecule type" value="Genomic_DNA"/>
</dbReference>
<dbReference type="HOGENOM" id="CLU_044824_1_0_2"/>
<dbReference type="KEGG" id="mpl:Mpal_1605"/>
<dbReference type="InterPro" id="IPR010148">
    <property type="entry name" value="CRISPR-assoc_prot_CT1975"/>
</dbReference>
<organism evidence="1 2">
    <name type="scientific">Methanosphaerula palustris (strain ATCC BAA-1556 / DSM 19958 / E1-9c)</name>
    <dbReference type="NCBI Taxonomy" id="521011"/>
    <lineage>
        <taxon>Archaea</taxon>
        <taxon>Methanobacteriati</taxon>
        <taxon>Methanobacteriota</taxon>
        <taxon>Stenosarchaea group</taxon>
        <taxon>Methanomicrobia</taxon>
        <taxon>Methanomicrobiales</taxon>
        <taxon>Methanoregulaceae</taxon>
        <taxon>Methanosphaerula</taxon>
    </lineage>
</organism>
<name>B8GIV4_METPE</name>
<keyword evidence="2" id="KW-1185">Reference proteome</keyword>
<sequence length="368" mass="40161">MTEFVQLHMLVSYPPSNLNRDDLGRPKTAVMGGQQRLRISSQSLKRAWRESEVFSTELAGHQGIRTKEMGKLIAESFQTGIPLRSLIAGEKDQSAVFTPIQEKEAVKYAHIIAGVFGKMKKGDDSLEIEQLAHFSPEEILQIENFIKIVAEKGKEPAANEMDLLKKRHTAADIAMFGRMLASSPAYNTEAAVQVAHAITVHPVAVEDDYFTAVDDLNRGEEDVGAGHIGDLEFGAGLFYLYICINTDLLRENLMDDPKLTSLALRSLITAATTVSPSGKQNSFGSRAYASYLLAEKGSQQPRSLSVAFLSPKREEKDLLGAAIESLQVTKSRMDNAYGPCSEGSAEMNLHTGEGTLAEILDFVAGTHA</sequence>
<dbReference type="Proteomes" id="UP000002457">
    <property type="component" value="Chromosome"/>
</dbReference>
<dbReference type="OrthoDB" id="132309at2157"/>
<gene>
    <name evidence="1" type="ordered locus">Mpal_1605</name>
</gene>
<dbReference type="AlphaFoldDB" id="B8GIV4"/>
<dbReference type="eggNOG" id="arCOG04929">
    <property type="taxonomic scope" value="Archaea"/>
</dbReference>
<reference evidence="1 2" key="1">
    <citation type="journal article" date="2015" name="Genome Announc.">
        <title>Complete Genome Sequence of Methanosphaerula palustris E1-9CT, a Hydrogenotrophic Methanogen Isolated from a Minerotrophic Fen Peatland.</title>
        <authorList>
            <person name="Cadillo-Quiroz H."/>
            <person name="Browne P."/>
            <person name="Kyrpides N."/>
            <person name="Woyke T."/>
            <person name="Goodwin L."/>
            <person name="Detter C."/>
            <person name="Yavitt J.B."/>
            <person name="Zinder S.H."/>
        </authorList>
    </citation>
    <scope>NUCLEOTIDE SEQUENCE [LARGE SCALE GENOMIC DNA]</scope>
    <source>
        <strain evidence="2">ATCC BAA-1556 / DSM 19958 / E1-9c</strain>
    </source>
</reference>
<dbReference type="STRING" id="521011.Mpal_1605"/>
<dbReference type="NCBIfam" id="TIGR01869">
    <property type="entry name" value="casC_Cse4"/>
    <property type="match status" value="1"/>
</dbReference>
<proteinExistence type="predicted"/>
<evidence type="ECO:0000313" key="1">
    <source>
        <dbReference type="EMBL" id="ACL16917.1"/>
    </source>
</evidence>
<dbReference type="Pfam" id="PF09344">
    <property type="entry name" value="Cas_CT1975"/>
    <property type="match status" value="1"/>
</dbReference>